<protein>
    <submittedName>
        <fullName evidence="1">Uncharacterized protein</fullName>
    </submittedName>
</protein>
<accession>A0A644Y2U5</accession>
<comment type="caution">
    <text evidence="1">The sequence shown here is derived from an EMBL/GenBank/DDBJ whole genome shotgun (WGS) entry which is preliminary data.</text>
</comment>
<proteinExistence type="predicted"/>
<organism evidence="1">
    <name type="scientific">bioreactor metagenome</name>
    <dbReference type="NCBI Taxonomy" id="1076179"/>
    <lineage>
        <taxon>unclassified sequences</taxon>
        <taxon>metagenomes</taxon>
        <taxon>ecological metagenomes</taxon>
    </lineage>
</organism>
<dbReference type="EMBL" id="VSSQ01003893">
    <property type="protein sequence ID" value="MPM22826.1"/>
    <property type="molecule type" value="Genomic_DNA"/>
</dbReference>
<dbReference type="AlphaFoldDB" id="A0A644Y2U5"/>
<name>A0A644Y2U5_9ZZZZ</name>
<gene>
    <name evidence="1" type="ORF">SDC9_69285</name>
</gene>
<reference evidence="1" key="1">
    <citation type="submission" date="2019-08" db="EMBL/GenBank/DDBJ databases">
        <authorList>
            <person name="Kucharzyk K."/>
            <person name="Murdoch R.W."/>
            <person name="Higgins S."/>
            <person name="Loffler F."/>
        </authorList>
    </citation>
    <scope>NUCLEOTIDE SEQUENCE</scope>
</reference>
<sequence length="538" mass="59225">MIAEQILEIKLINQYSKLYDIFAQNNTLKLNLSNDNVINGIIQDVKAKNVNSTYKKEIITPYNTIKTGDYVTHTFNGKTINYLVESATDTEVGCDKAYLLECPYNVNIFDYDYNNILSFPISLKNNNAKLGVTESAISITANSSFDIILKYDIHTRSFVKSDNLINGIVHAKITRILLDGMAFRVIGVNHLISKGLLVISIENTNITPADNLELGVADYTTYYREPIDYNGLIDAEILKYEQNATITKDILANADVSNIVKNLKTTQTANTNITVSVSSVDADGLLTLTGEVVKLANQIPFEGIDNTTTATLTFSYGGVSKTLLIDVTIEKQDQIITDLDIVIAEMPKYETTALIGKQVVAETDITSSILRLKDAQTANPEVDTYISYVDTDGLLTLTNRVVTLTNVIPFSATDNETVANISFVKGEALRTISVFVTIEKQDDVAPPNLVITEDNGYEDLPISETNSYTINTTDYVTWSVTNVSGALTLNTTAGSNKCSVSCAYNTSYIGKQETLTAKVNVNGTEFEYTYIIYIVSMI</sequence>
<evidence type="ECO:0000313" key="1">
    <source>
        <dbReference type="EMBL" id="MPM22826.1"/>
    </source>
</evidence>